<dbReference type="Pfam" id="PF05729">
    <property type="entry name" value="NACHT"/>
    <property type="match status" value="1"/>
</dbReference>
<feature type="domain" description="NACHT" evidence="4">
    <location>
        <begin position="347"/>
        <end position="679"/>
    </location>
</feature>
<dbReference type="OrthoDB" id="135105at2"/>
<evidence type="ECO:0000313" key="6">
    <source>
        <dbReference type="Proteomes" id="UP000199028"/>
    </source>
</evidence>
<dbReference type="EMBL" id="FOFT01000001">
    <property type="protein sequence ID" value="SEP84993.1"/>
    <property type="molecule type" value="Genomic_DNA"/>
</dbReference>
<accession>A0A1H9B8I6</accession>
<evidence type="ECO:0000256" key="1">
    <source>
        <dbReference type="ARBA" id="ARBA00022741"/>
    </source>
</evidence>
<dbReference type="InterPro" id="IPR032675">
    <property type="entry name" value="LRR_dom_sf"/>
</dbReference>
<proteinExistence type="predicted"/>
<dbReference type="PROSITE" id="PS50837">
    <property type="entry name" value="NACHT"/>
    <property type="match status" value="1"/>
</dbReference>
<dbReference type="SUPFAM" id="SSF52540">
    <property type="entry name" value="P-loop containing nucleoside triphosphate hydrolases"/>
    <property type="match status" value="1"/>
</dbReference>
<evidence type="ECO:0000256" key="2">
    <source>
        <dbReference type="ARBA" id="ARBA00022840"/>
    </source>
</evidence>
<dbReference type="PANTHER" id="PTHR46844">
    <property type="entry name" value="SLR5058 PROTEIN"/>
    <property type="match status" value="1"/>
</dbReference>
<evidence type="ECO:0000259" key="4">
    <source>
        <dbReference type="PROSITE" id="PS50837"/>
    </source>
</evidence>
<organism evidence="5 6">
    <name type="scientific">Lentzea flaviverrucosa</name>
    <dbReference type="NCBI Taxonomy" id="200379"/>
    <lineage>
        <taxon>Bacteria</taxon>
        <taxon>Bacillati</taxon>
        <taxon>Actinomycetota</taxon>
        <taxon>Actinomycetes</taxon>
        <taxon>Pseudonocardiales</taxon>
        <taxon>Pseudonocardiaceae</taxon>
        <taxon>Lentzea</taxon>
    </lineage>
</organism>
<evidence type="ECO:0000313" key="5">
    <source>
        <dbReference type="EMBL" id="SEP84993.1"/>
    </source>
</evidence>
<gene>
    <name evidence="5" type="ORF">SAMN05216195_101400</name>
</gene>
<dbReference type="InterPro" id="IPR007111">
    <property type="entry name" value="NACHT_NTPase"/>
</dbReference>
<keyword evidence="6" id="KW-1185">Reference proteome</keyword>
<name>A0A1H9B8I6_9PSEU</name>
<dbReference type="Gene3D" id="3.80.10.10">
    <property type="entry name" value="Ribonuclease Inhibitor"/>
    <property type="match status" value="1"/>
</dbReference>
<dbReference type="InterPro" id="IPR027417">
    <property type="entry name" value="P-loop_NTPase"/>
</dbReference>
<feature type="region of interest" description="Disordered" evidence="3">
    <location>
        <begin position="11"/>
        <end position="30"/>
    </location>
</feature>
<dbReference type="InterPro" id="IPR054547">
    <property type="entry name" value="NNH1"/>
</dbReference>
<dbReference type="GO" id="GO:0005524">
    <property type="term" value="F:ATP binding"/>
    <property type="evidence" value="ECO:0007669"/>
    <property type="project" value="UniProtKB-KW"/>
</dbReference>
<sequence>MAYHSTQLWMCEPRGRPSRPRSGQEPGWGAGDLPTVTLLPACDRGNSQRASVGWPATEEDVITSIEIAVGRIGQALVKQLALGWFNEKKAENRRGRDLSSLIRSRFPLPRREREVLETLWQVEDEVARKLAPTCARLSHGLPQNEVIASLEAVTDTLEEADISDAALLGQDLDPIRVYHEIRRGQPLAIERAGLSSRSAALYDAALRRACIVLVHLARELPEFQAVSAVESLRRLTSISVKLDEILDRLPYRKSSSNVEQFSADYMNYISSSLDRLDLLGLSMRHRPKLALSMAYLSLSVTSIDSVSRKYRGSGRGRSDIIEDWLISSIRESASGTMQVETALAMSPRVLLRGEAGSGKTTLLDWLAVTAAQSGFKDELQAWNSHTPFPIRLRSFSDDPLPEPEEFILHAAKLLAAEQPEGWVRSQLHLGNALVLVDGVDEVPPPKRRAVRTWLQNLTTAFPKAKFIVTSRPAAADRKWLAEEGFTSVMLEQMAPGEVIVFLNRWHDAAKHARSLPCSPSDLPIAEERLRRQLAARPHLRVLATNPLLCAMLCALNLERTSELPRNRIDLYRKALDMLLHMRDSERGIASLLDTTEKTAILRDLAWRLTTGNRAEISAETMLRYIELKLPAMPNVDVSPVDLAQHLLARSGVIREPTPGRMDFVHRTFQEFLAAEEATEDHQIHTLVDNAHRDSWWETIVMACGHAKRPQLSELLSEILARAERESRYARRLRLLASACLETITEIDPRLLGRIEGEIKEHLVPPRSARETRSLGAIGQRLIRYLPTDLSELSETSAQATVRAAWQSGGSDVLRRLALYSTDPREGVQRELIDAWQYFDPQSYAVEVLSDAPLIRGFIHVRQLRLVPFLSELQRLSRSSIDSGEVVDNVNFLEGVPHLWAVSAQVSKSLDLRPLAEHSEVRQIGFYSASGFTSTQALGKLTDLDSATLFRKKSSPWRSLKILENLTPLHNLTLDFVHRISDFSFLSSLAHLTNLSLYELSLPRGFGEFVHLDQLQNLYVGWTKSISLSGIADALPSLKVLSLVSVSRVDLEPLTRLGSLTELKIAKCAEPWDLSPLAGLKIKLRLDKSFSHDGIENLGEGIEIEGVEM</sequence>
<keyword evidence="1" id="KW-0547">Nucleotide-binding</keyword>
<keyword evidence="2" id="KW-0067">ATP-binding</keyword>
<dbReference type="Gene3D" id="3.40.50.300">
    <property type="entry name" value="P-loop containing nucleotide triphosphate hydrolases"/>
    <property type="match status" value="1"/>
</dbReference>
<evidence type="ECO:0000256" key="3">
    <source>
        <dbReference type="SAM" id="MobiDB-lite"/>
    </source>
</evidence>
<dbReference type="AlphaFoldDB" id="A0A1H9B8I6"/>
<dbReference type="Pfam" id="PF22733">
    <property type="entry name" value="NNH1"/>
    <property type="match status" value="1"/>
</dbReference>
<dbReference type="SUPFAM" id="SSF52058">
    <property type="entry name" value="L domain-like"/>
    <property type="match status" value="1"/>
</dbReference>
<protein>
    <submittedName>
        <fullName evidence="5">NACHT domain-containing protein</fullName>
    </submittedName>
</protein>
<reference evidence="6" key="1">
    <citation type="submission" date="2016-10" db="EMBL/GenBank/DDBJ databases">
        <authorList>
            <person name="Varghese N."/>
            <person name="Submissions S."/>
        </authorList>
    </citation>
    <scope>NUCLEOTIDE SEQUENCE [LARGE SCALE GENOMIC DNA]</scope>
    <source>
        <strain evidence="6">CGMCC 4.578</strain>
    </source>
</reference>
<dbReference type="PANTHER" id="PTHR46844:SF1">
    <property type="entry name" value="SLR5058 PROTEIN"/>
    <property type="match status" value="1"/>
</dbReference>
<dbReference type="Proteomes" id="UP000199028">
    <property type="component" value="Unassembled WGS sequence"/>
</dbReference>